<dbReference type="InterPro" id="IPR029044">
    <property type="entry name" value="Nucleotide-diphossugar_trans"/>
</dbReference>
<protein>
    <submittedName>
        <fullName evidence="3">Glycosyltransferase</fullName>
    </submittedName>
</protein>
<dbReference type="InterPro" id="IPR050834">
    <property type="entry name" value="Glycosyltransf_2"/>
</dbReference>
<feature type="domain" description="TarS/TarP linker" evidence="2">
    <location>
        <begin position="228"/>
        <end position="320"/>
    </location>
</feature>
<dbReference type="InterPro" id="IPR001173">
    <property type="entry name" value="Glyco_trans_2-like"/>
</dbReference>
<proteinExistence type="predicted"/>
<dbReference type="GO" id="GO:0016740">
    <property type="term" value="F:transferase activity"/>
    <property type="evidence" value="ECO:0007669"/>
    <property type="project" value="UniProtKB-KW"/>
</dbReference>
<keyword evidence="3" id="KW-0808">Transferase</keyword>
<dbReference type="SUPFAM" id="SSF53448">
    <property type="entry name" value="Nucleotide-diphospho-sugar transferases"/>
    <property type="match status" value="1"/>
</dbReference>
<evidence type="ECO:0000313" key="4">
    <source>
        <dbReference type="Proteomes" id="UP000326179"/>
    </source>
</evidence>
<dbReference type="Pfam" id="PF00535">
    <property type="entry name" value="Glycos_transf_2"/>
    <property type="match status" value="1"/>
</dbReference>
<gene>
    <name evidence="3" type="ORF">GFH48_17080</name>
</gene>
<organism evidence="3 4">
    <name type="scientific">Streptomyces fagopyri</name>
    <dbReference type="NCBI Taxonomy" id="2662397"/>
    <lineage>
        <taxon>Bacteria</taxon>
        <taxon>Bacillati</taxon>
        <taxon>Actinomycetota</taxon>
        <taxon>Actinomycetes</taxon>
        <taxon>Kitasatosporales</taxon>
        <taxon>Streptomycetaceae</taxon>
        <taxon>Streptomyces</taxon>
    </lineage>
</organism>
<dbReference type="CDD" id="cd00761">
    <property type="entry name" value="Glyco_tranf_GTA_type"/>
    <property type="match status" value="1"/>
</dbReference>
<dbReference type="Proteomes" id="UP000326179">
    <property type="component" value="Chromosome"/>
</dbReference>
<dbReference type="AlphaFoldDB" id="A0A5Q0LCB2"/>
<dbReference type="Pfam" id="PF22181">
    <property type="entry name" value="TarS_linker"/>
    <property type="match status" value="1"/>
</dbReference>
<dbReference type="EMBL" id="CP045643">
    <property type="protein sequence ID" value="QFZ74752.1"/>
    <property type="molecule type" value="Genomic_DNA"/>
</dbReference>
<dbReference type="PANTHER" id="PTHR43685">
    <property type="entry name" value="GLYCOSYLTRANSFERASE"/>
    <property type="match status" value="1"/>
</dbReference>
<feature type="domain" description="Glycosyltransferase 2-like" evidence="1">
    <location>
        <begin position="7"/>
        <end position="166"/>
    </location>
</feature>
<name>A0A5Q0LCB2_9ACTN</name>
<evidence type="ECO:0000259" key="1">
    <source>
        <dbReference type="Pfam" id="PF00535"/>
    </source>
</evidence>
<dbReference type="Gene3D" id="3.90.550.10">
    <property type="entry name" value="Spore Coat Polysaccharide Biosynthesis Protein SpsA, Chain A"/>
    <property type="match status" value="1"/>
</dbReference>
<accession>A0A5Q0LCB2</accession>
<evidence type="ECO:0000313" key="3">
    <source>
        <dbReference type="EMBL" id="QFZ74752.1"/>
    </source>
</evidence>
<sequence length="665" mass="72825">MATPTVSVIIAAYNAMPYVTRTISSVAEQTIGTERLEVIVVDDGSTDGTAAELDRLTDVHPGLLRVVRQENSGGPAAPRNAGLDLARGEFVFFLDADDRLGPEALERMVAMAEENGTDVVLGKMVGGGGREAPTSMFRRNEPKTDVFTSRVYWTLSPMKLFRRDLLERHGLRFPTDLPTGEDQPFVASAYLHASGISVVADYDCVHWVLRDDGTNITATTSGSEPRLRYLARMVDLITDNVPPGPGRDRLAHRHLTVEVRSLVHSHLALETRERQRETLARLTRVITPLLHDGLRGELSAMAWLRLHLVRHDMPGELLELDRFEDESKESGVATPLVVDRGRAYARYPFFRDPARAVPDDCYDVTGQVGTRHHVSRAELRGTVLRLAGYAYLHRVATQDVTTELVLRERESGTEHRLPVTHTATPGLGAYEDEGRYTYDTAGFEARVDIETAAGAAPLDDGLWDISLAVGAQGLSREVRIGGKRGEDVSGVADTRVVDTPRDVRAVTLYTTKPHGNFTLDLGERKHRVLSHLKLAPARWNASTPTELLVSGRWTLGAYPDGPLELVLSGDGGATAVFPATRTPHGDTFTARVPAADLPAGVWSGELRLSGWSVTLPPLPENLTAAKWRRRGTPWYAKPLSGGSERFALRVGKTGLVKTVAGRVRP</sequence>
<reference evidence="3 4" key="1">
    <citation type="submission" date="2019-10" db="EMBL/GenBank/DDBJ databases">
        <title>A novel species.</title>
        <authorList>
            <person name="Gao J."/>
        </authorList>
    </citation>
    <scope>NUCLEOTIDE SEQUENCE [LARGE SCALE GENOMIC DNA]</scope>
    <source>
        <strain evidence="3 4">QMT-28</strain>
    </source>
</reference>
<dbReference type="KEGG" id="sfy:GFH48_17080"/>
<keyword evidence="4" id="KW-1185">Reference proteome</keyword>
<dbReference type="PANTHER" id="PTHR43685:SF2">
    <property type="entry name" value="GLYCOSYLTRANSFERASE 2-LIKE DOMAIN-CONTAINING PROTEIN"/>
    <property type="match status" value="1"/>
</dbReference>
<evidence type="ECO:0000259" key="2">
    <source>
        <dbReference type="Pfam" id="PF22181"/>
    </source>
</evidence>
<dbReference type="InterPro" id="IPR054028">
    <property type="entry name" value="TarS/TarP_linker"/>
</dbReference>